<keyword evidence="2" id="KW-1185">Reference proteome</keyword>
<dbReference type="Proteomes" id="UP000265703">
    <property type="component" value="Unassembled WGS sequence"/>
</dbReference>
<gene>
    <name evidence="1" type="ORF">C1645_767902</name>
</gene>
<accession>A0A397SZ01</accession>
<evidence type="ECO:0000313" key="2">
    <source>
        <dbReference type="Proteomes" id="UP000265703"/>
    </source>
</evidence>
<name>A0A397SZ01_9GLOM</name>
<proteinExistence type="predicted"/>
<comment type="caution">
    <text evidence="1">The sequence shown here is derived from an EMBL/GenBank/DDBJ whole genome shotgun (WGS) entry which is preliminary data.</text>
</comment>
<evidence type="ECO:0000313" key="1">
    <source>
        <dbReference type="EMBL" id="RIA91298.1"/>
    </source>
</evidence>
<reference evidence="1 2" key="1">
    <citation type="submission" date="2018-06" db="EMBL/GenBank/DDBJ databases">
        <title>Comparative genomics reveals the genomic features of Rhizophagus irregularis, R. cerebriforme, R. diaphanum and Gigaspora rosea, and their symbiotic lifestyle signature.</title>
        <authorList>
            <person name="Morin E."/>
            <person name="San Clemente H."/>
            <person name="Chen E.C.H."/>
            <person name="De La Providencia I."/>
            <person name="Hainaut M."/>
            <person name="Kuo A."/>
            <person name="Kohler A."/>
            <person name="Murat C."/>
            <person name="Tang N."/>
            <person name="Roy S."/>
            <person name="Loubradou J."/>
            <person name="Henrissat B."/>
            <person name="Grigoriev I.V."/>
            <person name="Corradi N."/>
            <person name="Roux C."/>
            <person name="Martin F.M."/>
        </authorList>
    </citation>
    <scope>NUCLEOTIDE SEQUENCE [LARGE SCALE GENOMIC DNA]</scope>
    <source>
        <strain evidence="1 2">DAOM 227022</strain>
    </source>
</reference>
<organism evidence="1 2">
    <name type="scientific">Glomus cerebriforme</name>
    <dbReference type="NCBI Taxonomy" id="658196"/>
    <lineage>
        <taxon>Eukaryota</taxon>
        <taxon>Fungi</taxon>
        <taxon>Fungi incertae sedis</taxon>
        <taxon>Mucoromycota</taxon>
        <taxon>Glomeromycotina</taxon>
        <taxon>Glomeromycetes</taxon>
        <taxon>Glomerales</taxon>
        <taxon>Glomeraceae</taxon>
        <taxon>Glomus</taxon>
    </lineage>
</organism>
<dbReference type="EMBL" id="QKYT01000157">
    <property type="protein sequence ID" value="RIA91298.1"/>
    <property type="molecule type" value="Genomic_DNA"/>
</dbReference>
<protein>
    <submittedName>
        <fullName evidence="1">Uncharacterized protein</fullName>
    </submittedName>
</protein>
<dbReference type="AlphaFoldDB" id="A0A397SZ01"/>
<dbReference type="OrthoDB" id="2314338at2759"/>
<sequence>MKLHPTFKNLIHVPATMTSSLLNLLSIQTHSSQITPIEQTKNRKTAQVQFHKSNRKKEGFIGTLTFISTNTKNSTATKTVAYGQWHNIHDTNPLNYEFVIYKNGEILKDLTVNIQRDLIINKNEAKLLTTFDELELDGSQNIIGGCIYVSNQGRIISKAEIYKI</sequence>